<feature type="compositionally biased region" description="Basic and acidic residues" evidence="8">
    <location>
        <begin position="20"/>
        <end position="29"/>
    </location>
</feature>
<dbReference type="OrthoDB" id="7832001at2759"/>
<dbReference type="InterPro" id="IPR017149">
    <property type="entry name" value="GSH_degradosome_Dug2"/>
</dbReference>
<feature type="compositionally biased region" description="Polar residues" evidence="8">
    <location>
        <begin position="813"/>
        <end position="852"/>
    </location>
</feature>
<evidence type="ECO:0000256" key="3">
    <source>
        <dbReference type="ARBA" id="ARBA00022670"/>
    </source>
</evidence>
<dbReference type="Pfam" id="PF00400">
    <property type="entry name" value="WD40"/>
    <property type="match status" value="2"/>
</dbReference>
<dbReference type="InterPro" id="IPR051458">
    <property type="entry name" value="Cyt/Met_Dipeptidase"/>
</dbReference>
<evidence type="ECO:0000256" key="7">
    <source>
        <dbReference type="PROSITE-ProRule" id="PRU00221"/>
    </source>
</evidence>
<evidence type="ECO:0008006" key="11">
    <source>
        <dbReference type="Google" id="ProtNLM"/>
    </source>
</evidence>
<dbReference type="InterPro" id="IPR001680">
    <property type="entry name" value="WD40_rpt"/>
</dbReference>
<dbReference type="GO" id="GO:0046872">
    <property type="term" value="F:metal ion binding"/>
    <property type="evidence" value="ECO:0007669"/>
    <property type="project" value="UniProtKB-KW"/>
</dbReference>
<dbReference type="PROSITE" id="PS50294">
    <property type="entry name" value="WD_REPEATS_REGION"/>
    <property type="match status" value="1"/>
</dbReference>
<dbReference type="PRINTS" id="PR00320">
    <property type="entry name" value="GPROTEINBRPT"/>
</dbReference>
<evidence type="ECO:0000256" key="5">
    <source>
        <dbReference type="ARBA" id="ARBA00022737"/>
    </source>
</evidence>
<dbReference type="Pfam" id="PF01546">
    <property type="entry name" value="Peptidase_M20"/>
    <property type="match status" value="1"/>
</dbReference>
<dbReference type="PANTHER" id="PTHR43270:SF8">
    <property type="entry name" value="DI- AND TRIPEPTIDASE DUG2-RELATED"/>
    <property type="match status" value="1"/>
</dbReference>
<dbReference type="InterPro" id="IPR015943">
    <property type="entry name" value="WD40/YVTN_repeat-like_dom_sf"/>
</dbReference>
<dbReference type="PROSITE" id="PS00758">
    <property type="entry name" value="ARGE_DAPE_CPG2_1"/>
    <property type="match status" value="1"/>
</dbReference>
<keyword evidence="10" id="KW-1185">Reference proteome</keyword>
<dbReference type="InterPro" id="IPR001261">
    <property type="entry name" value="ArgE/DapE_CS"/>
</dbReference>
<keyword evidence="6" id="KW-0378">Hydrolase</keyword>
<dbReference type="PANTHER" id="PTHR43270">
    <property type="entry name" value="BETA-ALA-HIS DIPEPTIDASE"/>
    <property type="match status" value="1"/>
</dbReference>
<gene>
    <name evidence="9" type="ORF">EPUL_002690</name>
</gene>
<dbReference type="InterPro" id="IPR002933">
    <property type="entry name" value="Peptidase_M20"/>
</dbReference>
<comment type="caution">
    <text evidence="9">The sequence shown here is derived from an EMBL/GenBank/DDBJ whole genome shotgun (WGS) entry which is preliminary data.</text>
</comment>
<feature type="repeat" description="WD" evidence="7">
    <location>
        <begin position="94"/>
        <end position="125"/>
    </location>
</feature>
<dbReference type="PIRSF" id="PIRSF037237">
    <property type="entry name" value="Peptidase_WD_repeats_DUG2"/>
    <property type="match status" value="1"/>
</dbReference>
<dbReference type="SMART" id="SM00320">
    <property type="entry name" value="WD40"/>
    <property type="match status" value="7"/>
</dbReference>
<evidence type="ECO:0000256" key="2">
    <source>
        <dbReference type="ARBA" id="ARBA00022574"/>
    </source>
</evidence>
<protein>
    <recommendedName>
        <fullName evidence="11">Peptidase M20 dimerisation domain-containing protein</fullName>
    </recommendedName>
</protein>
<dbReference type="PROSITE" id="PS50082">
    <property type="entry name" value="WD_REPEATS_2"/>
    <property type="match status" value="2"/>
</dbReference>
<evidence type="ECO:0000313" key="10">
    <source>
        <dbReference type="Proteomes" id="UP000237438"/>
    </source>
</evidence>
<dbReference type="Gene3D" id="2.130.10.10">
    <property type="entry name" value="YVTN repeat-like/Quinoprotein amine dehydrogenase"/>
    <property type="match status" value="2"/>
</dbReference>
<keyword evidence="3" id="KW-0645">Protease</keyword>
<proteinExistence type="inferred from homology"/>
<dbReference type="InterPro" id="IPR036322">
    <property type="entry name" value="WD40_repeat_dom_sf"/>
</dbReference>
<feature type="region of interest" description="Disordered" evidence="8">
    <location>
        <begin position="1"/>
        <end position="29"/>
    </location>
</feature>
<sequence length="952" mass="106151">MQLEQHTNSSVSDSKASCTKIDHSDESCSDVDSLRSDELTAGVHDDHAPGLLHNLRNGNPILALAVGGDEIYAGTQDGEIVVWSLASFEIIHRIKAHKRSILCLHLSKDGKLLFSSAGDAIVNVWCPTSLNLLYHVYSTYDVGDVFSVAYSPQFQTIYLGSQNTSIQWCSLKDTNIRCPPNPNNHPDRRNHRFFDSVAAGGTSTPRSPSIHREVGDGTLLEINKSHMRQYAHFGYVYCMLMVYRKTSPLESENDYLISGGGDGTIKIWELSHNQDNGIKQIACLGTDDAESVLSIALDDSYLYSSKLEGVIEIWDLDTQQKVRVTKTHDGHITTLQIGWGFIFSASSTGFARKHSTTRHNEHCHIPLSDKRNHSLSHWKAHEGRIMASALKEYNGQRLFITGASDKIVTIWEITGCATRSQVQTKVIAENQLIKSLREFVSFKTISSNPDYAEDCWNGASYLRHIFKKNGAVTKMLTLNKWNPVVYAKFKGNPSTSMKRKKILFYGHYDVVSAENKQKNWITDPFKMKGVDGYLYGRGVSDNKGPILAALYGVVDLIHEKELESDITFLIEGEEESGSRGFKNIVQKHKDLIGHIDYIIIANSYWINDEIPCLTYGLRGVLHATVMVDSNHGDIHSGVDGSSMMDEPLFDLTATLAKLKRKQNRVMIPGFYDNILPLTPAENARFDDITKTLTRCNPEIGPRDLLKASLMARWREPSLTIHRYKVSGPDGSLVSSHASAAISLRLVPNQEVEDVTKSLISFLTDAFTELCTHNRLSISIENQADAWLGDPENAIYQTLEEIVMDVWGPIGETGRSSVPGPNSKKTNFNSLNSDNSIKPTPATSSSLSYGSDHNSQAVNLSNLKLVHKVPDEHKTNGNCNGNKERGRKPLYIREGGSIPSIRFLEKEFGAPAAQLPCGQASDSAHLENERLRVINLYKSRDIFRRVFKELPRK</sequence>
<dbReference type="InterPro" id="IPR020472">
    <property type="entry name" value="WD40_PAC1"/>
</dbReference>
<dbReference type="SUPFAM" id="SSF50978">
    <property type="entry name" value="WD40 repeat-like"/>
    <property type="match status" value="1"/>
</dbReference>
<evidence type="ECO:0000256" key="6">
    <source>
        <dbReference type="ARBA" id="ARBA00022801"/>
    </source>
</evidence>
<accession>A0A2S4PZL1</accession>
<dbReference type="GO" id="GO:0008233">
    <property type="term" value="F:peptidase activity"/>
    <property type="evidence" value="ECO:0007669"/>
    <property type="project" value="UniProtKB-KW"/>
</dbReference>
<dbReference type="Gene3D" id="3.40.630.10">
    <property type="entry name" value="Zn peptidases"/>
    <property type="match status" value="2"/>
</dbReference>
<reference evidence="9 10" key="1">
    <citation type="submission" date="2017-10" db="EMBL/GenBank/DDBJ databases">
        <title>Development of genomic resources for the powdery mildew, Erysiphe pulchra.</title>
        <authorList>
            <person name="Wadl P.A."/>
            <person name="Mack B.M."/>
            <person name="Moore G."/>
            <person name="Beltz S.B."/>
        </authorList>
    </citation>
    <scope>NUCLEOTIDE SEQUENCE [LARGE SCALE GENOMIC DNA]</scope>
    <source>
        <strain evidence="9">Cflorida</strain>
    </source>
</reference>
<evidence type="ECO:0000313" key="9">
    <source>
        <dbReference type="EMBL" id="POS87471.1"/>
    </source>
</evidence>
<dbReference type="EMBL" id="PEDP01000122">
    <property type="protein sequence ID" value="POS87471.1"/>
    <property type="molecule type" value="Genomic_DNA"/>
</dbReference>
<dbReference type="Proteomes" id="UP000237438">
    <property type="component" value="Unassembled WGS sequence"/>
</dbReference>
<feature type="repeat" description="WD" evidence="7">
    <location>
        <begin position="252"/>
        <end position="271"/>
    </location>
</feature>
<dbReference type="InterPro" id="IPR019775">
    <property type="entry name" value="WD40_repeat_CS"/>
</dbReference>
<dbReference type="SUPFAM" id="SSF53187">
    <property type="entry name" value="Zn-dependent exopeptidases"/>
    <property type="match status" value="1"/>
</dbReference>
<dbReference type="AlphaFoldDB" id="A0A2S4PZL1"/>
<evidence type="ECO:0000256" key="1">
    <source>
        <dbReference type="ARBA" id="ARBA00006247"/>
    </source>
</evidence>
<name>A0A2S4PZL1_9PEZI</name>
<evidence type="ECO:0000256" key="4">
    <source>
        <dbReference type="ARBA" id="ARBA00022723"/>
    </source>
</evidence>
<dbReference type="STRING" id="225359.A0A2S4PZL1"/>
<keyword evidence="2 7" id="KW-0853">WD repeat</keyword>
<dbReference type="GO" id="GO:0006508">
    <property type="term" value="P:proteolysis"/>
    <property type="evidence" value="ECO:0007669"/>
    <property type="project" value="UniProtKB-KW"/>
</dbReference>
<evidence type="ECO:0000256" key="8">
    <source>
        <dbReference type="SAM" id="MobiDB-lite"/>
    </source>
</evidence>
<keyword evidence="5" id="KW-0677">Repeat</keyword>
<dbReference type="GO" id="GO:0006751">
    <property type="term" value="P:glutathione catabolic process"/>
    <property type="evidence" value="ECO:0007669"/>
    <property type="project" value="InterPro"/>
</dbReference>
<organism evidence="9 10">
    <name type="scientific">Erysiphe pulchra</name>
    <dbReference type="NCBI Taxonomy" id="225359"/>
    <lineage>
        <taxon>Eukaryota</taxon>
        <taxon>Fungi</taxon>
        <taxon>Dikarya</taxon>
        <taxon>Ascomycota</taxon>
        <taxon>Pezizomycotina</taxon>
        <taxon>Leotiomycetes</taxon>
        <taxon>Erysiphales</taxon>
        <taxon>Erysiphaceae</taxon>
        <taxon>Erysiphe</taxon>
    </lineage>
</organism>
<comment type="similarity">
    <text evidence="1">Belongs to the peptidase M20A family.</text>
</comment>
<keyword evidence="4" id="KW-0479">Metal-binding</keyword>
<dbReference type="PROSITE" id="PS00678">
    <property type="entry name" value="WD_REPEATS_1"/>
    <property type="match status" value="1"/>
</dbReference>
<dbReference type="Gene3D" id="3.30.70.360">
    <property type="match status" value="1"/>
</dbReference>
<feature type="region of interest" description="Disordered" evidence="8">
    <location>
        <begin position="812"/>
        <end position="852"/>
    </location>
</feature>
<feature type="compositionally biased region" description="Polar residues" evidence="8">
    <location>
        <begin position="1"/>
        <end position="17"/>
    </location>
</feature>